<dbReference type="EC" id="5.3.1.13" evidence="10"/>
<dbReference type="PANTHER" id="PTHR42745:SF1">
    <property type="entry name" value="ARABINOSE 5-PHOSPHATE ISOMERASE KDSD"/>
    <property type="match status" value="1"/>
</dbReference>
<dbReference type="GO" id="GO:0019146">
    <property type="term" value="F:arabinose-5-phosphate isomerase activity"/>
    <property type="evidence" value="ECO:0007669"/>
    <property type="project" value="UniProtKB-EC"/>
</dbReference>
<comment type="similarity">
    <text evidence="1 4">Belongs to the SIS family. GutQ/KpsF subfamily.</text>
</comment>
<feature type="site" description="Catalytically relevant" evidence="6">
    <location>
        <position position="63"/>
    </location>
</feature>
<dbReference type="Gene3D" id="3.40.50.10490">
    <property type="entry name" value="Glucose-6-phosphate isomerase like protein, domain 1"/>
    <property type="match status" value="1"/>
</dbReference>
<dbReference type="RefSeq" id="WP_012110812.1">
    <property type="nucleotide sequence ID" value="NC_009719.1"/>
</dbReference>
<keyword evidence="5" id="KW-0479">Metal-binding</keyword>
<evidence type="ECO:0000259" key="9">
    <source>
        <dbReference type="PROSITE" id="PS51464"/>
    </source>
</evidence>
<dbReference type="Pfam" id="PF00571">
    <property type="entry name" value="CBS"/>
    <property type="match status" value="2"/>
</dbReference>
<dbReference type="Gene3D" id="3.10.580.10">
    <property type="entry name" value="CBS-domain"/>
    <property type="match status" value="1"/>
</dbReference>
<dbReference type="SMART" id="SM00116">
    <property type="entry name" value="CBS"/>
    <property type="match status" value="2"/>
</dbReference>
<feature type="domain" description="SIS" evidence="9">
    <location>
        <begin position="45"/>
        <end position="188"/>
    </location>
</feature>
<proteinExistence type="inferred from homology"/>
<dbReference type="GO" id="GO:0046872">
    <property type="term" value="F:metal ion binding"/>
    <property type="evidence" value="ECO:0007669"/>
    <property type="project" value="UniProtKB-KW"/>
</dbReference>
<dbReference type="SUPFAM" id="SSF53697">
    <property type="entry name" value="SIS domain"/>
    <property type="match status" value="1"/>
</dbReference>
<dbReference type="GO" id="GO:0005975">
    <property type="term" value="P:carbohydrate metabolic process"/>
    <property type="evidence" value="ECO:0007669"/>
    <property type="project" value="InterPro"/>
</dbReference>
<sequence length="329" mass="34182">MPRPTDQKIPDTRAAHLASAQRTLMLEIEGLKQLAASLDGPFTEAVEQLGEATGRVIVTGMGKSGHIARKIAATLASTGTPAHYVHPGEASHGDLGMITSGDVILALSWSGETAELSSIISHAKRFAIPLVAMTAEAKSALGTAADIGLFLPRAEEACPNKLAPTTSTTMQLALGDALAMALLERKGFSARDFSVFHPGGKLGAMLRHVSEVMHTGDALPLAAPATPMSEVLLVMSQKSLGCAGIVDGAGKLVGVITDGDIRRNSGEGLLGRNASDIMNRSPKTVAPGLLASEAVKILNEKKITSLFVVEDGRPVGLVHIHDFLKAGVI</sequence>
<evidence type="ECO:0000256" key="4">
    <source>
        <dbReference type="PIRNR" id="PIRNR004692"/>
    </source>
</evidence>
<name>A7HUD3_PARL1</name>
<feature type="binding site" evidence="5">
    <location>
        <position position="86"/>
    </location>
    <ligand>
        <name>Zn(2+)</name>
        <dbReference type="ChEBI" id="CHEBI:29105"/>
    </ligand>
</feature>
<feature type="domain" description="CBS" evidence="8">
    <location>
        <begin position="278"/>
        <end position="329"/>
    </location>
</feature>
<evidence type="ECO:0000259" key="8">
    <source>
        <dbReference type="PROSITE" id="PS51371"/>
    </source>
</evidence>
<keyword evidence="10" id="KW-0413">Isomerase</keyword>
<dbReference type="SUPFAM" id="SSF54631">
    <property type="entry name" value="CBS-domain pair"/>
    <property type="match status" value="1"/>
</dbReference>
<keyword evidence="5" id="KW-0862">Zinc</keyword>
<feature type="site" description="Catalytically relevant" evidence="6">
    <location>
        <position position="197"/>
    </location>
</feature>
<dbReference type="NCBIfam" id="TIGR00393">
    <property type="entry name" value="kpsF"/>
    <property type="match status" value="1"/>
</dbReference>
<dbReference type="PROSITE" id="PS51371">
    <property type="entry name" value="CBS"/>
    <property type="match status" value="2"/>
</dbReference>
<dbReference type="InterPro" id="IPR035474">
    <property type="entry name" value="SIS_Kpsf"/>
</dbReference>
<gene>
    <name evidence="10" type="ordered locus">Plav_1901</name>
</gene>
<dbReference type="eggNOG" id="COG0517">
    <property type="taxonomic scope" value="Bacteria"/>
</dbReference>
<dbReference type="InterPro" id="IPR046348">
    <property type="entry name" value="SIS_dom_sf"/>
</dbReference>
<evidence type="ECO:0000256" key="2">
    <source>
        <dbReference type="ARBA" id="ARBA00022737"/>
    </source>
</evidence>
<dbReference type="InterPro" id="IPR001347">
    <property type="entry name" value="SIS_dom"/>
</dbReference>
<accession>A7HUD3</accession>
<keyword evidence="2" id="KW-0677">Repeat</keyword>
<dbReference type="Proteomes" id="UP000006377">
    <property type="component" value="Chromosome"/>
</dbReference>
<evidence type="ECO:0000313" key="11">
    <source>
        <dbReference type="Proteomes" id="UP000006377"/>
    </source>
</evidence>
<dbReference type="KEGG" id="pla:Plav_1901"/>
<dbReference type="InterPro" id="IPR046342">
    <property type="entry name" value="CBS_dom_sf"/>
</dbReference>
<dbReference type="HOGENOM" id="CLU_040681_13_1_5"/>
<reference evidence="10 11" key="1">
    <citation type="journal article" date="2011" name="Stand. Genomic Sci.">
        <title>Complete genome sequence of Parvibaculum lavamentivorans type strain (DS-1(T)).</title>
        <authorList>
            <person name="Schleheck D."/>
            <person name="Weiss M."/>
            <person name="Pitluck S."/>
            <person name="Bruce D."/>
            <person name="Land M.L."/>
            <person name="Han S."/>
            <person name="Saunders E."/>
            <person name="Tapia R."/>
            <person name="Detter C."/>
            <person name="Brettin T."/>
            <person name="Han J."/>
            <person name="Woyke T."/>
            <person name="Goodwin L."/>
            <person name="Pennacchio L."/>
            <person name="Nolan M."/>
            <person name="Cook A.M."/>
            <person name="Kjelleberg S."/>
            <person name="Thomas T."/>
        </authorList>
    </citation>
    <scope>NUCLEOTIDE SEQUENCE [LARGE SCALE GENOMIC DNA]</scope>
    <source>
        <strain evidence="11">DS-1 / DSM 13023 / NCIMB 13966</strain>
    </source>
</reference>
<dbReference type="eggNOG" id="COG0794">
    <property type="taxonomic scope" value="Bacteria"/>
</dbReference>
<dbReference type="CDD" id="cd05014">
    <property type="entry name" value="SIS_Kpsf"/>
    <property type="match status" value="1"/>
</dbReference>
<keyword evidence="11" id="KW-1185">Reference proteome</keyword>
<feature type="site" description="Catalytically relevant" evidence="6">
    <location>
        <position position="156"/>
    </location>
</feature>
<dbReference type="InterPro" id="IPR004800">
    <property type="entry name" value="KdsD/KpsF-type"/>
</dbReference>
<evidence type="ECO:0000256" key="1">
    <source>
        <dbReference type="ARBA" id="ARBA00008165"/>
    </source>
</evidence>
<feature type="site" description="Catalytically relevant" evidence="6">
    <location>
        <position position="115"/>
    </location>
</feature>
<evidence type="ECO:0000256" key="5">
    <source>
        <dbReference type="PIRSR" id="PIRSR004692-2"/>
    </source>
</evidence>
<organism evidence="10 11">
    <name type="scientific">Parvibaculum lavamentivorans (strain DS-1 / DSM 13023 / NCIMB 13966)</name>
    <dbReference type="NCBI Taxonomy" id="402881"/>
    <lineage>
        <taxon>Bacteria</taxon>
        <taxon>Pseudomonadati</taxon>
        <taxon>Pseudomonadota</taxon>
        <taxon>Alphaproteobacteria</taxon>
        <taxon>Hyphomicrobiales</taxon>
        <taxon>Parvibaculaceae</taxon>
        <taxon>Parvibaculum</taxon>
    </lineage>
</organism>
<dbReference type="PROSITE" id="PS51464">
    <property type="entry name" value="SIS"/>
    <property type="match status" value="1"/>
</dbReference>
<dbReference type="AlphaFoldDB" id="A7HUD3"/>
<feature type="domain" description="CBS" evidence="8">
    <location>
        <begin position="213"/>
        <end position="275"/>
    </location>
</feature>
<dbReference type="PANTHER" id="PTHR42745">
    <property type="match status" value="1"/>
</dbReference>
<keyword evidence="3 7" id="KW-0129">CBS domain</keyword>
<evidence type="ECO:0000256" key="7">
    <source>
        <dbReference type="PROSITE-ProRule" id="PRU00703"/>
    </source>
</evidence>
<dbReference type="GO" id="GO:1901135">
    <property type="term" value="P:carbohydrate derivative metabolic process"/>
    <property type="evidence" value="ECO:0007669"/>
    <property type="project" value="InterPro"/>
</dbReference>
<dbReference type="Pfam" id="PF01380">
    <property type="entry name" value="SIS"/>
    <property type="match status" value="1"/>
</dbReference>
<dbReference type="InterPro" id="IPR000644">
    <property type="entry name" value="CBS_dom"/>
</dbReference>
<evidence type="ECO:0000313" key="10">
    <source>
        <dbReference type="EMBL" id="ABS63516.1"/>
    </source>
</evidence>
<dbReference type="GO" id="GO:0097367">
    <property type="term" value="F:carbohydrate derivative binding"/>
    <property type="evidence" value="ECO:0007669"/>
    <property type="project" value="InterPro"/>
</dbReference>
<dbReference type="FunFam" id="3.40.50.10490:FF:000011">
    <property type="entry name" value="Arabinose 5-phosphate isomerase"/>
    <property type="match status" value="1"/>
</dbReference>
<dbReference type="EMBL" id="CP000774">
    <property type="protein sequence ID" value="ABS63516.1"/>
    <property type="molecule type" value="Genomic_DNA"/>
</dbReference>
<evidence type="ECO:0000256" key="3">
    <source>
        <dbReference type="ARBA" id="ARBA00023122"/>
    </source>
</evidence>
<protein>
    <submittedName>
        <fullName evidence="10">KpsF/GutQ family protein</fullName>
        <ecNumber evidence="10">5.3.1.13</ecNumber>
    </submittedName>
</protein>
<dbReference type="CDD" id="cd04604">
    <property type="entry name" value="CBS_pair_SIS_assoc"/>
    <property type="match status" value="1"/>
</dbReference>
<dbReference type="InterPro" id="IPR050986">
    <property type="entry name" value="GutQ/KpsF_isomerases"/>
</dbReference>
<evidence type="ECO:0000256" key="6">
    <source>
        <dbReference type="PIRSR" id="PIRSR004692-3"/>
    </source>
</evidence>
<dbReference type="STRING" id="402881.Plav_1901"/>
<dbReference type="PIRSF" id="PIRSF004692">
    <property type="entry name" value="KdsD_KpsF"/>
    <property type="match status" value="1"/>
</dbReference>